<keyword evidence="1" id="KW-1133">Transmembrane helix</keyword>
<evidence type="ECO:0000259" key="2">
    <source>
        <dbReference type="Pfam" id="PF08955"/>
    </source>
</evidence>
<dbReference type="eggNOG" id="ENOG5033FB4">
    <property type="taxonomic scope" value="Bacteria"/>
</dbReference>
<reference evidence="3" key="1">
    <citation type="submission" date="2013-03" db="EMBL/GenBank/DDBJ databases">
        <title>Draft genome sequence of the hydrogen-ethanol-producing anaerobic alkalithermophilic Caloramator celere.</title>
        <authorList>
            <person name="Ciranna A."/>
            <person name="Larjo A."/>
            <person name="Kivisto A."/>
            <person name="Santala V."/>
            <person name="Roos C."/>
            <person name="Karp M."/>
        </authorList>
    </citation>
    <scope>NUCLEOTIDE SEQUENCE [LARGE SCALE GENOMIC DNA]</scope>
    <source>
        <strain evidence="3">DSM 8682</strain>
    </source>
</reference>
<name>R7RSS7_9CLOT</name>
<accession>R7RSS7</accession>
<dbReference type="InterPro" id="IPR015050">
    <property type="entry name" value="BofC_C"/>
</dbReference>
<sequence length="188" mass="22011">MLNRRIYISIAIILLSVASFFTGYFTMQRYINKQVKKDNVTAKTTVQLPSMVINENTEIIKKDRYIKAGGFVVEEKIKPNEELIGLNKELAEDYFRRKGYNVDYFTSERVEVSKDIDNAWPPNVFIALESEGKVFIYKTDEYGNLQLKETTQINVSDLPQQEQEDLKRGIIRRTYEELEEFINEDLDS</sequence>
<dbReference type="EMBL" id="CAVN010000097">
    <property type="protein sequence ID" value="CDF58343.1"/>
    <property type="molecule type" value="Genomic_DNA"/>
</dbReference>
<evidence type="ECO:0000313" key="4">
    <source>
        <dbReference type="Proteomes" id="UP000014923"/>
    </source>
</evidence>
<dbReference type="AlphaFoldDB" id="R7RSS7"/>
<dbReference type="Pfam" id="PF08955">
    <property type="entry name" value="BofC_C"/>
    <property type="match status" value="1"/>
</dbReference>
<dbReference type="HOGENOM" id="CLU_1440424_0_0_9"/>
<dbReference type="OrthoDB" id="1951815at2"/>
<comment type="caution">
    <text evidence="3">The sequence shown here is derived from an EMBL/GenBank/DDBJ whole genome shotgun (WGS) entry which is preliminary data.</text>
</comment>
<keyword evidence="4" id="KW-1185">Reference proteome</keyword>
<evidence type="ECO:0000256" key="1">
    <source>
        <dbReference type="SAM" id="Phobius"/>
    </source>
</evidence>
<dbReference type="RefSeq" id="WP_018662334.1">
    <property type="nucleotide sequence ID" value="NZ_HF952018.1"/>
</dbReference>
<organism evidence="3 4">
    <name type="scientific">Thermobrachium celere DSM 8682</name>
    <dbReference type="NCBI Taxonomy" id="941824"/>
    <lineage>
        <taxon>Bacteria</taxon>
        <taxon>Bacillati</taxon>
        <taxon>Bacillota</taxon>
        <taxon>Clostridia</taxon>
        <taxon>Eubacteriales</taxon>
        <taxon>Clostridiaceae</taxon>
        <taxon>Thermobrachium</taxon>
    </lineage>
</organism>
<keyword evidence="1" id="KW-0472">Membrane</keyword>
<protein>
    <recommendedName>
        <fullName evidence="2">Bypass of forespore C C-terminal domain-containing protein</fullName>
    </recommendedName>
</protein>
<dbReference type="Proteomes" id="UP000014923">
    <property type="component" value="Unassembled WGS sequence"/>
</dbReference>
<keyword evidence="1" id="KW-0812">Transmembrane</keyword>
<proteinExistence type="predicted"/>
<feature type="transmembrane region" description="Helical" evidence="1">
    <location>
        <begin position="6"/>
        <end position="27"/>
    </location>
</feature>
<feature type="domain" description="Bypass of forespore C C-terminal" evidence="2">
    <location>
        <begin position="123"/>
        <end position="183"/>
    </location>
</feature>
<gene>
    <name evidence="3" type="ORF">TCEL_00389</name>
</gene>
<evidence type="ECO:0000313" key="3">
    <source>
        <dbReference type="EMBL" id="CDF58343.1"/>
    </source>
</evidence>